<dbReference type="GO" id="GO:0003676">
    <property type="term" value="F:nucleic acid binding"/>
    <property type="evidence" value="ECO:0007669"/>
    <property type="project" value="InterPro"/>
</dbReference>
<dbReference type="AlphaFoldDB" id="A0A4Y2I0S4"/>
<dbReference type="Proteomes" id="UP000499080">
    <property type="component" value="Unassembled WGS sequence"/>
</dbReference>
<sequence length="45" mass="5073">MVWAAFSFNDQVGLAFLDGLQNSPKYRETLENHLMPFAENIGEGN</sequence>
<evidence type="ECO:0000313" key="2">
    <source>
        <dbReference type="Proteomes" id="UP000499080"/>
    </source>
</evidence>
<dbReference type="Gene3D" id="3.30.420.10">
    <property type="entry name" value="Ribonuclease H-like superfamily/Ribonuclease H"/>
    <property type="match status" value="1"/>
</dbReference>
<dbReference type="InterPro" id="IPR036397">
    <property type="entry name" value="RNaseH_sf"/>
</dbReference>
<feature type="non-terminal residue" evidence="1">
    <location>
        <position position="45"/>
    </location>
</feature>
<accession>A0A4Y2I0S4</accession>
<organism evidence="1 2">
    <name type="scientific">Araneus ventricosus</name>
    <name type="common">Orbweaver spider</name>
    <name type="synonym">Epeira ventricosa</name>
    <dbReference type="NCBI Taxonomy" id="182803"/>
    <lineage>
        <taxon>Eukaryota</taxon>
        <taxon>Metazoa</taxon>
        <taxon>Ecdysozoa</taxon>
        <taxon>Arthropoda</taxon>
        <taxon>Chelicerata</taxon>
        <taxon>Arachnida</taxon>
        <taxon>Araneae</taxon>
        <taxon>Araneomorphae</taxon>
        <taxon>Entelegynae</taxon>
        <taxon>Araneoidea</taxon>
        <taxon>Araneidae</taxon>
        <taxon>Araneus</taxon>
    </lineage>
</organism>
<gene>
    <name evidence="1" type="ORF">AVEN_178881_1</name>
</gene>
<reference evidence="1 2" key="1">
    <citation type="journal article" date="2019" name="Sci. Rep.">
        <title>Orb-weaving spider Araneus ventricosus genome elucidates the spidroin gene catalogue.</title>
        <authorList>
            <person name="Kono N."/>
            <person name="Nakamura H."/>
            <person name="Ohtoshi R."/>
            <person name="Moran D.A.P."/>
            <person name="Shinohara A."/>
            <person name="Yoshida Y."/>
            <person name="Fujiwara M."/>
            <person name="Mori M."/>
            <person name="Tomita M."/>
            <person name="Arakawa K."/>
        </authorList>
    </citation>
    <scope>NUCLEOTIDE SEQUENCE [LARGE SCALE GENOMIC DNA]</scope>
</reference>
<dbReference type="OrthoDB" id="10006939at2759"/>
<dbReference type="EMBL" id="BGPR01002295">
    <property type="protein sequence ID" value="GBM71160.1"/>
    <property type="molecule type" value="Genomic_DNA"/>
</dbReference>
<keyword evidence="2" id="KW-1185">Reference proteome</keyword>
<evidence type="ECO:0000313" key="1">
    <source>
        <dbReference type="EMBL" id="GBM71160.1"/>
    </source>
</evidence>
<proteinExistence type="predicted"/>
<comment type="caution">
    <text evidence="1">The sequence shown here is derived from an EMBL/GenBank/DDBJ whole genome shotgun (WGS) entry which is preliminary data.</text>
</comment>
<name>A0A4Y2I0S4_ARAVE</name>
<protein>
    <submittedName>
        <fullName evidence="1">Uncharacterized protein</fullName>
    </submittedName>
</protein>